<dbReference type="PANTHER" id="PTHR10106:SF0">
    <property type="entry name" value="LD36721P"/>
    <property type="match status" value="1"/>
</dbReference>
<evidence type="ECO:0000256" key="6">
    <source>
        <dbReference type="ARBA" id="ARBA00022723"/>
    </source>
</evidence>
<feature type="transmembrane region" description="Helical" evidence="11">
    <location>
        <begin position="176"/>
        <end position="195"/>
    </location>
</feature>
<dbReference type="Pfam" id="PF03188">
    <property type="entry name" value="Cytochrom_B561"/>
    <property type="match status" value="1"/>
</dbReference>
<dbReference type="SMART" id="SM00665">
    <property type="entry name" value="B561"/>
    <property type="match status" value="1"/>
</dbReference>
<proteinExistence type="predicted"/>
<dbReference type="Proteomes" id="UP000663864">
    <property type="component" value="Unassembled WGS sequence"/>
</dbReference>
<evidence type="ECO:0000256" key="1">
    <source>
        <dbReference type="ARBA" id="ARBA00001970"/>
    </source>
</evidence>
<keyword evidence="6" id="KW-0479">Metal-binding</keyword>
<dbReference type="AlphaFoldDB" id="A0A818NK52"/>
<evidence type="ECO:0000256" key="3">
    <source>
        <dbReference type="ARBA" id="ARBA00022448"/>
    </source>
</evidence>
<dbReference type="GO" id="GO:0046872">
    <property type="term" value="F:metal ion binding"/>
    <property type="evidence" value="ECO:0007669"/>
    <property type="project" value="UniProtKB-KW"/>
</dbReference>
<organism evidence="14 15">
    <name type="scientific">Rotaria sordida</name>
    <dbReference type="NCBI Taxonomy" id="392033"/>
    <lineage>
        <taxon>Eukaryota</taxon>
        <taxon>Metazoa</taxon>
        <taxon>Spiralia</taxon>
        <taxon>Gnathifera</taxon>
        <taxon>Rotifera</taxon>
        <taxon>Eurotatoria</taxon>
        <taxon>Bdelloidea</taxon>
        <taxon>Philodinida</taxon>
        <taxon>Philodinidae</taxon>
        <taxon>Rotaria</taxon>
    </lineage>
</organism>
<dbReference type="PROSITE" id="PS50939">
    <property type="entry name" value="CYTOCHROME_B561"/>
    <property type="match status" value="1"/>
</dbReference>
<keyword evidence="3" id="KW-0813">Transport</keyword>
<dbReference type="EMBL" id="CAJNOT010000405">
    <property type="protein sequence ID" value="CAF0971032.1"/>
    <property type="molecule type" value="Genomic_DNA"/>
</dbReference>
<evidence type="ECO:0000256" key="5">
    <source>
        <dbReference type="ARBA" id="ARBA00022692"/>
    </source>
</evidence>
<feature type="domain" description="Cytochrome b561" evidence="12">
    <location>
        <begin position="25"/>
        <end position="230"/>
    </location>
</feature>
<evidence type="ECO:0000256" key="10">
    <source>
        <dbReference type="ARBA" id="ARBA00023136"/>
    </source>
</evidence>
<dbReference type="FunFam" id="1.20.120.1770:FF:000001">
    <property type="entry name" value="Cytochrome b reductase 1"/>
    <property type="match status" value="1"/>
</dbReference>
<evidence type="ECO:0000256" key="7">
    <source>
        <dbReference type="ARBA" id="ARBA00022982"/>
    </source>
</evidence>
<dbReference type="Proteomes" id="UP000663836">
    <property type="component" value="Unassembled WGS sequence"/>
</dbReference>
<accession>A0A818NK52</accession>
<evidence type="ECO:0000259" key="12">
    <source>
        <dbReference type="PROSITE" id="PS50939"/>
    </source>
</evidence>
<gene>
    <name evidence="14" type="ORF">JBS370_LOCUS4143</name>
    <name evidence="13" type="ORF">ZHD862_LOCUS11005</name>
</gene>
<keyword evidence="4" id="KW-0349">Heme</keyword>
<evidence type="ECO:0000256" key="11">
    <source>
        <dbReference type="SAM" id="Phobius"/>
    </source>
</evidence>
<evidence type="ECO:0000313" key="14">
    <source>
        <dbReference type="EMBL" id="CAF3608077.1"/>
    </source>
</evidence>
<name>A0A818NK52_9BILA</name>
<keyword evidence="8 11" id="KW-1133">Transmembrane helix</keyword>
<feature type="transmembrane region" description="Helical" evidence="11">
    <location>
        <begin position="133"/>
        <end position="155"/>
    </location>
</feature>
<keyword evidence="7" id="KW-0249">Electron transport</keyword>
<comment type="caution">
    <text evidence="14">The sequence shown here is derived from an EMBL/GenBank/DDBJ whole genome shotgun (WGS) entry which is preliminary data.</text>
</comment>
<keyword evidence="5 11" id="KW-0812">Transmembrane</keyword>
<feature type="transmembrane region" description="Helical" evidence="11">
    <location>
        <begin position="62"/>
        <end position="81"/>
    </location>
</feature>
<evidence type="ECO:0000256" key="8">
    <source>
        <dbReference type="ARBA" id="ARBA00022989"/>
    </source>
</evidence>
<evidence type="ECO:0000256" key="2">
    <source>
        <dbReference type="ARBA" id="ARBA00004141"/>
    </source>
</evidence>
<evidence type="ECO:0000313" key="15">
    <source>
        <dbReference type="Proteomes" id="UP000663836"/>
    </source>
</evidence>
<keyword evidence="9" id="KW-0408">Iron</keyword>
<reference evidence="14" key="1">
    <citation type="submission" date="2021-02" db="EMBL/GenBank/DDBJ databases">
        <authorList>
            <person name="Nowell W R."/>
        </authorList>
    </citation>
    <scope>NUCLEOTIDE SEQUENCE</scope>
</reference>
<evidence type="ECO:0000313" key="13">
    <source>
        <dbReference type="EMBL" id="CAF0971032.1"/>
    </source>
</evidence>
<dbReference type="InterPro" id="IPR043205">
    <property type="entry name" value="CYB561/CYBRD1-like"/>
</dbReference>
<evidence type="ECO:0000256" key="9">
    <source>
        <dbReference type="ARBA" id="ARBA00023004"/>
    </source>
</evidence>
<dbReference type="EMBL" id="CAJOBD010000189">
    <property type="protein sequence ID" value="CAF3608077.1"/>
    <property type="molecule type" value="Genomic_DNA"/>
</dbReference>
<keyword evidence="10 11" id="KW-0472">Membrane</keyword>
<dbReference type="GO" id="GO:0016020">
    <property type="term" value="C:membrane"/>
    <property type="evidence" value="ECO:0007669"/>
    <property type="project" value="UniProtKB-SubCell"/>
</dbReference>
<dbReference type="GO" id="GO:0016491">
    <property type="term" value="F:oxidoreductase activity"/>
    <property type="evidence" value="ECO:0007669"/>
    <property type="project" value="InterPro"/>
</dbReference>
<dbReference type="Gene3D" id="1.20.120.1770">
    <property type="match status" value="1"/>
</dbReference>
<evidence type="ECO:0000256" key="4">
    <source>
        <dbReference type="ARBA" id="ARBA00022617"/>
    </source>
</evidence>
<sequence length="249" mass="28064">MGKGTFDEIGSTRVTLKWFSFMVLSSQIVGVTAVILVAVFFGQYRGGFAWTSDIHKEFNYHPLFMTLGMIFFYGDAILAYRVFRDVKKLRVKILHGSLLALSLIFASIGLKAVFDSHNLATPPRANLYSLHSWVGLTAVILFGTQWVCGFVSFLFPKLSEEIRKAYMPSHKYWGKAIFSLAVGAVLMGITEYSIFKDIYPGDNLKHQRNLINVFGFFVLVFAAIILYLVSNPGYQRPPDNEIEHVPLAD</sequence>
<dbReference type="PANTHER" id="PTHR10106">
    <property type="entry name" value="CYTOCHROME B561-RELATED"/>
    <property type="match status" value="1"/>
</dbReference>
<comment type="subcellular location">
    <subcellularLocation>
        <location evidence="2">Membrane</location>
        <topology evidence="2">Multi-pass membrane protein</topology>
    </subcellularLocation>
</comment>
<comment type="cofactor">
    <cofactor evidence="1">
        <name>heme b</name>
        <dbReference type="ChEBI" id="CHEBI:60344"/>
    </cofactor>
</comment>
<protein>
    <recommendedName>
        <fullName evidence="12">Cytochrome b561 domain-containing protein</fullName>
    </recommendedName>
</protein>
<feature type="transmembrane region" description="Helical" evidence="11">
    <location>
        <begin position="93"/>
        <end position="113"/>
    </location>
</feature>
<dbReference type="InterPro" id="IPR006593">
    <property type="entry name" value="Cyt_b561/ferric_Rdtase_TM"/>
</dbReference>
<feature type="transmembrane region" description="Helical" evidence="11">
    <location>
        <begin position="21"/>
        <end position="42"/>
    </location>
</feature>
<feature type="transmembrane region" description="Helical" evidence="11">
    <location>
        <begin position="210"/>
        <end position="229"/>
    </location>
</feature>